<dbReference type="Proteomes" id="UP000197138">
    <property type="component" value="Unassembled WGS sequence"/>
</dbReference>
<comment type="caution">
    <text evidence="1">The sequence shown here is derived from an EMBL/GenBank/DDBJ whole genome shotgun (WGS) entry which is preliminary data.</text>
</comment>
<dbReference type="AlphaFoldDB" id="A0A218XEQ0"/>
<evidence type="ECO:0000313" key="2">
    <source>
        <dbReference type="Proteomes" id="UP000197138"/>
    </source>
</evidence>
<accession>A0A218XEQ0</accession>
<proteinExistence type="predicted"/>
<dbReference type="EMBL" id="MTKT01001932">
    <property type="protein sequence ID" value="OWM83210.1"/>
    <property type="molecule type" value="Genomic_DNA"/>
</dbReference>
<gene>
    <name evidence="1" type="ORF">CDL15_Pgr012691</name>
</gene>
<sequence length="85" mass="8828">MLGMQSRPGGNAAIGFGVVATESVAPQTRAGIRPAGWAAAVCTIGPTDDSPEVPRITPLGRVNKLYADMMKSAVSRPLFDVEAET</sequence>
<protein>
    <submittedName>
        <fullName evidence="1">Uncharacterized protein</fullName>
    </submittedName>
</protein>
<evidence type="ECO:0000313" key="1">
    <source>
        <dbReference type="EMBL" id="OWM83210.1"/>
    </source>
</evidence>
<reference evidence="2" key="1">
    <citation type="journal article" date="2017" name="Plant J.">
        <title>The pomegranate (Punica granatum L.) genome and the genomics of punicalagin biosynthesis.</title>
        <authorList>
            <person name="Qin G."/>
            <person name="Xu C."/>
            <person name="Ming R."/>
            <person name="Tang H."/>
            <person name="Guyot R."/>
            <person name="Kramer E.M."/>
            <person name="Hu Y."/>
            <person name="Yi X."/>
            <person name="Qi Y."/>
            <person name="Xu X."/>
            <person name="Gao Z."/>
            <person name="Pan H."/>
            <person name="Jian J."/>
            <person name="Tian Y."/>
            <person name="Yue Z."/>
            <person name="Xu Y."/>
        </authorList>
    </citation>
    <scope>NUCLEOTIDE SEQUENCE [LARGE SCALE GENOMIC DNA]</scope>
    <source>
        <strain evidence="2">cv. Dabenzi</strain>
    </source>
</reference>
<name>A0A218XEQ0_PUNGR</name>
<organism evidence="1 2">
    <name type="scientific">Punica granatum</name>
    <name type="common">Pomegranate</name>
    <dbReference type="NCBI Taxonomy" id="22663"/>
    <lineage>
        <taxon>Eukaryota</taxon>
        <taxon>Viridiplantae</taxon>
        <taxon>Streptophyta</taxon>
        <taxon>Embryophyta</taxon>
        <taxon>Tracheophyta</taxon>
        <taxon>Spermatophyta</taxon>
        <taxon>Magnoliopsida</taxon>
        <taxon>eudicotyledons</taxon>
        <taxon>Gunneridae</taxon>
        <taxon>Pentapetalae</taxon>
        <taxon>rosids</taxon>
        <taxon>malvids</taxon>
        <taxon>Myrtales</taxon>
        <taxon>Lythraceae</taxon>
        <taxon>Punica</taxon>
    </lineage>
</organism>